<dbReference type="EMBL" id="JRUE01000235">
    <property type="protein sequence ID" value="KXZ64074.1"/>
    <property type="molecule type" value="Genomic_DNA"/>
</dbReference>
<name>A0A150HK36_9GAMM</name>
<dbReference type="NCBIfam" id="NF033645">
    <property type="entry name" value="pilus_FilE"/>
    <property type="match status" value="1"/>
</dbReference>
<comment type="caution">
    <text evidence="2">The sequence shown here is derived from an EMBL/GenBank/DDBJ whole genome shotgun (WGS) entry which is preliminary data.</text>
</comment>
<organism evidence="2 3">
    <name type="scientific">Acinetobacter venetianus</name>
    <dbReference type="NCBI Taxonomy" id="52133"/>
    <lineage>
        <taxon>Bacteria</taxon>
        <taxon>Pseudomonadati</taxon>
        <taxon>Pseudomonadota</taxon>
        <taxon>Gammaproteobacteria</taxon>
        <taxon>Moraxellales</taxon>
        <taxon>Moraxellaceae</taxon>
        <taxon>Acinetobacter</taxon>
    </lineage>
</organism>
<feature type="domain" description="FilE C-terminal" evidence="1">
    <location>
        <begin position="235"/>
        <end position="398"/>
    </location>
</feature>
<gene>
    <name evidence="2" type="ORF">AVENLUH5627_03141</name>
</gene>
<reference evidence="2 3" key="1">
    <citation type="journal article" date="2016" name="Sci. Rep.">
        <title>Genomic and phenotypic characterization of the species Acinetobacter venetianus.</title>
        <authorList>
            <person name="Fondi M."/>
            <person name="Maida I."/>
            <person name="Perrin E."/>
            <person name="Orlandini V."/>
            <person name="La Torre L."/>
            <person name="Bosi E."/>
            <person name="Negroni A."/>
            <person name="Zanaroli G."/>
            <person name="Fava F."/>
            <person name="Decorosi F."/>
            <person name="Giovannetti L."/>
            <person name="Viti C."/>
            <person name="Vaneechoutte M."/>
            <person name="Dijkshoorn L."/>
            <person name="Fani R."/>
        </authorList>
    </citation>
    <scope>NUCLEOTIDE SEQUENCE [LARGE SCALE GENOMIC DNA]</scope>
    <source>
        <strain evidence="2 3">LUH5627</strain>
    </source>
</reference>
<evidence type="ECO:0000313" key="2">
    <source>
        <dbReference type="EMBL" id="KXZ64074.1"/>
    </source>
</evidence>
<dbReference type="Proteomes" id="UP000075680">
    <property type="component" value="Unassembled WGS sequence"/>
</dbReference>
<evidence type="ECO:0000259" key="1">
    <source>
        <dbReference type="Pfam" id="PF22881"/>
    </source>
</evidence>
<protein>
    <recommendedName>
        <fullName evidence="1">FilE C-terminal domain-containing protein</fullName>
    </recommendedName>
</protein>
<sequence length="398" mass="45614">MQKQRKQRSKLTMLIMFLGLVSGSNLYADGFYTIIGPDGRPMIVPKKEQVKVQNQSVNDQELKSAPVKQISPKKDEPVVKERVIVTTTQPVYDKVPLEQKDVSQSKKSRIEEKHQEVVIDIPSDQSEKTSNRMNSQNKNNEVFVEPKKNFQSNDIKIPINTSKISIELQDEQEPFTDIDGVKYVNNEFLEDQEFNLEGKKRFYTMPDGSGRLETIERKKGVNRSMLDRIMNRSLESSKPITLAESYMRISAQDLALAFDNDRCFIEDYSKSVKKLTPKKEVGIWPRKPLKEKFEYEVIELDSSIRYIQIDSFASSNEHPVYYWPLVVFLDERGCINEGVSGFKNSTVNTSLFKHAAIQGTLRIPSNTRYLMMTPLASAIDVPEKELSNQGQINISVLQ</sequence>
<evidence type="ECO:0000313" key="3">
    <source>
        <dbReference type="Proteomes" id="UP000075680"/>
    </source>
</evidence>
<dbReference type="Pfam" id="PF22881">
    <property type="entry name" value="FilE_C"/>
    <property type="match status" value="1"/>
</dbReference>
<proteinExistence type="predicted"/>
<accession>A0A150HK36</accession>
<dbReference type="InterPro" id="IPR055226">
    <property type="entry name" value="FilE_C"/>
</dbReference>
<dbReference type="RefSeq" id="WP_061519655.1">
    <property type="nucleotide sequence ID" value="NZ_JRUE01000235.1"/>
</dbReference>
<dbReference type="PATRIC" id="fig|52133.18.peg.3221"/>
<dbReference type="AlphaFoldDB" id="A0A150HK36"/>
<dbReference type="InterPro" id="IPR049782">
    <property type="entry name" value="FilE-like"/>
</dbReference>